<evidence type="ECO:0008006" key="5">
    <source>
        <dbReference type="Google" id="ProtNLM"/>
    </source>
</evidence>
<protein>
    <recommendedName>
        <fullName evidence="5">DUF2933 domain-containing protein</fullName>
    </recommendedName>
</protein>
<name>A0A4Q2EEY5_9ACTN</name>
<organism evidence="3 4">
    <name type="scientific">Propioniciclava flava</name>
    <dbReference type="NCBI Taxonomy" id="2072026"/>
    <lineage>
        <taxon>Bacteria</taxon>
        <taxon>Bacillati</taxon>
        <taxon>Actinomycetota</taxon>
        <taxon>Actinomycetes</taxon>
        <taxon>Propionibacteriales</taxon>
        <taxon>Propionibacteriaceae</taxon>
        <taxon>Propioniciclava</taxon>
    </lineage>
</organism>
<feature type="compositionally biased region" description="Basic and acidic residues" evidence="1">
    <location>
        <begin position="1"/>
        <end position="10"/>
    </location>
</feature>
<keyword evidence="2" id="KW-1133">Transmembrane helix</keyword>
<gene>
    <name evidence="3" type="ORF">C1706_11720</name>
</gene>
<feature type="region of interest" description="Disordered" evidence="1">
    <location>
        <begin position="1"/>
        <end position="42"/>
    </location>
</feature>
<keyword evidence="2" id="KW-0812">Transmembrane</keyword>
<comment type="caution">
    <text evidence="3">The sequence shown here is derived from an EMBL/GenBank/DDBJ whole genome shotgun (WGS) entry which is preliminary data.</text>
</comment>
<keyword evidence="2" id="KW-0472">Membrane</keyword>
<evidence type="ECO:0000313" key="4">
    <source>
        <dbReference type="Proteomes" id="UP000290624"/>
    </source>
</evidence>
<dbReference type="EMBL" id="PPCV01000008">
    <property type="protein sequence ID" value="RXW31533.1"/>
    <property type="molecule type" value="Genomic_DNA"/>
</dbReference>
<reference evidence="3 4" key="1">
    <citation type="submission" date="2018-01" db="EMBL/GenBank/DDBJ databases">
        <title>Lactibacter flavus gen. nov., sp. nov., a novel bacterium of the family Propionibacteriaceae isolated from raw milk and dairy products.</title>
        <authorList>
            <person name="Wenning M."/>
            <person name="Breitenwieser F."/>
            <person name="Huptas C."/>
            <person name="von Neubeck M."/>
            <person name="Busse H.-J."/>
            <person name="Scherer S."/>
        </authorList>
    </citation>
    <scope>NUCLEOTIDE SEQUENCE [LARGE SCALE GENOMIC DNA]</scope>
    <source>
        <strain evidence="3 4">VG341</strain>
    </source>
</reference>
<keyword evidence="4" id="KW-1185">Reference proteome</keyword>
<evidence type="ECO:0000256" key="2">
    <source>
        <dbReference type="SAM" id="Phobius"/>
    </source>
</evidence>
<evidence type="ECO:0000313" key="3">
    <source>
        <dbReference type="EMBL" id="RXW31533.1"/>
    </source>
</evidence>
<accession>A0A4Q2EEY5</accession>
<dbReference type="RefSeq" id="WP_129459416.1">
    <property type="nucleotide sequence ID" value="NZ_PPCV01000008.1"/>
</dbReference>
<dbReference type="AlphaFoldDB" id="A0A4Q2EEY5"/>
<evidence type="ECO:0000256" key="1">
    <source>
        <dbReference type="SAM" id="MobiDB-lite"/>
    </source>
</evidence>
<dbReference type="Proteomes" id="UP000290624">
    <property type="component" value="Unassembled WGS sequence"/>
</dbReference>
<feature type="transmembrane region" description="Helical" evidence="2">
    <location>
        <begin position="50"/>
        <end position="71"/>
    </location>
</feature>
<sequence>MNHDHTDHRAIPPAGSDPYDRFAADPFAPTTPAPPVGQQAPTAQPVRHRWWMHLLMCAPMLAVVGFLVATGAAGGGVIGYALLCMAMMGAMMLFMNQGSAGGHKH</sequence>
<feature type="transmembrane region" description="Helical" evidence="2">
    <location>
        <begin position="77"/>
        <end position="95"/>
    </location>
</feature>
<proteinExistence type="predicted"/>